<dbReference type="SUPFAM" id="SSF52540">
    <property type="entry name" value="P-loop containing nucleoside triphosphate hydrolases"/>
    <property type="match status" value="1"/>
</dbReference>
<comment type="caution">
    <text evidence="4">The sequence shown here is derived from an EMBL/GenBank/DDBJ whole genome shotgun (WGS) entry which is preliminary data.</text>
</comment>
<dbReference type="EMBL" id="JAASRO010000001">
    <property type="protein sequence ID" value="NIK59310.1"/>
    <property type="molecule type" value="Genomic_DNA"/>
</dbReference>
<dbReference type="InterPro" id="IPR011646">
    <property type="entry name" value="KAP_P-loop"/>
</dbReference>
<keyword evidence="5" id="KW-1185">Reference proteome</keyword>
<accession>A0A7X5VDM8</accession>
<name>A0A7X5VDM8_9ACTN</name>
<evidence type="ECO:0000256" key="1">
    <source>
        <dbReference type="SAM" id="MobiDB-lite"/>
    </source>
</evidence>
<dbReference type="Gene3D" id="3.40.50.300">
    <property type="entry name" value="P-loop containing nucleotide triphosphate hydrolases"/>
    <property type="match status" value="1"/>
</dbReference>
<feature type="domain" description="KAP NTPase" evidence="3">
    <location>
        <begin position="52"/>
        <end position="398"/>
    </location>
</feature>
<feature type="region of interest" description="Disordered" evidence="1">
    <location>
        <begin position="462"/>
        <end position="493"/>
    </location>
</feature>
<dbReference type="RefSeq" id="WP_167210873.1">
    <property type="nucleotide sequence ID" value="NZ_JAASRO010000001.1"/>
</dbReference>
<evidence type="ECO:0000313" key="4">
    <source>
        <dbReference type="EMBL" id="NIK59310.1"/>
    </source>
</evidence>
<evidence type="ECO:0000256" key="2">
    <source>
        <dbReference type="SAM" id="Phobius"/>
    </source>
</evidence>
<protein>
    <submittedName>
        <fullName evidence="4">Cdc6-like AAA superfamily ATPase</fullName>
    </submittedName>
</protein>
<dbReference type="InterPro" id="IPR052754">
    <property type="entry name" value="NTPase_KAP_P-loop"/>
</dbReference>
<dbReference type="PANTHER" id="PTHR22674">
    <property type="entry name" value="NTPASE, KAP FAMILY P-LOOP DOMAIN-CONTAINING 1"/>
    <property type="match status" value="1"/>
</dbReference>
<dbReference type="Proteomes" id="UP000555407">
    <property type="component" value="Unassembled WGS sequence"/>
</dbReference>
<feature type="transmembrane region" description="Helical" evidence="2">
    <location>
        <begin position="159"/>
        <end position="176"/>
    </location>
</feature>
<keyword evidence="2" id="KW-1133">Transmembrane helix</keyword>
<evidence type="ECO:0000313" key="5">
    <source>
        <dbReference type="Proteomes" id="UP000555407"/>
    </source>
</evidence>
<dbReference type="Pfam" id="PF07693">
    <property type="entry name" value="KAP_NTPase"/>
    <property type="match status" value="1"/>
</dbReference>
<keyword evidence="2" id="KW-0472">Membrane</keyword>
<feature type="region of interest" description="Disordered" evidence="1">
    <location>
        <begin position="1"/>
        <end position="23"/>
    </location>
</feature>
<dbReference type="PANTHER" id="PTHR22674:SF6">
    <property type="entry name" value="NTPASE KAP FAMILY P-LOOP DOMAIN-CONTAINING PROTEIN 1"/>
    <property type="match status" value="1"/>
</dbReference>
<feature type="compositionally biased region" description="Acidic residues" evidence="1">
    <location>
        <begin position="462"/>
        <end position="472"/>
    </location>
</feature>
<gene>
    <name evidence="4" type="ORF">BJY22_005027</name>
</gene>
<evidence type="ECO:0000259" key="3">
    <source>
        <dbReference type="Pfam" id="PF07693"/>
    </source>
</evidence>
<sequence length="1215" mass="130684">MSVPPSTVRPRNKGADMFKKPGAPPAEVVRREDLIPDNRLGADYTDLLDHEAIAKAVAEIALKAEAPVNIALFGPWGSGKSSIYSMITSHLEAAAGAKVRVARYDAWKYGGQELKRNFIDSLSDSLGLTDADFVDGLHQDQTKTKLSISAWARENWRSLLAGIGLAAVVAALWILVQAGATKLFTDRGFNATAEALIPQAGTVFGLALVAVLVGPKAFEGAVTTKITPAPVGADQFASRFRKLVDKALKGKPDRLVVFIDELDRCSPDDVVATLVDLKTFLDEDRCAFVVAADREVLERALLNVPQAKPVRELEPYYATPGAFLDKIFQHQIALPPLRPRALTQFARELAGTQGGVWEDLRAAGNQTYDRTIFALVPVHVRSPRRVKILLNNYATTVRIAQARGIAWLERAEELAVLTVLQTEFPAVAEEMRRVPRLLWYLRGEEKPTAPRTIEAVRRFEVIDDEDEGDDGESPAGELLRDESANAADKAEHAEDTLRHQLASYLAKIAAVNIDDPRPDLMYLQGAAGREQLSDPHLGDVIDYATDTAPDEILAAFSAADSATLAVGIPLLVVEGEGAVGPGQAFAYEAACRLIERVDAEHQEVVAREAGAPLIAAAKAGSLTQQSLPGALMVACWLEAGEVAKQLLGKLRENRLDEDVLDRLARLMPHVDETTGQAVMQLLVEHFKAVPQPLLTALHHVSVDDAYGLWNSVKAKVLEVLNDLEMPEPDPAPAAATAAAGTAPAAADAVPTGLGVERVNALIEAVGPRADGEWMVSAVVEELQSTAACAALRTWAVGNADRLIGTMESADLRAWHALAGIRDYPTSAWTTWAGLLPDEAPDRTSETAALAAEMLVEKLVPALATVADDDLRSRLPDVIAKVRALATVDKEVLSTAVRDALSAVQWKTDDEAERVLRWPRKEVLFDTTVRLSSLGSDDQLISMLVDDLRKALKSIALSEDTITKWLGLSEKLPVDVISSLSSVLDEYTLSDDEETAVLRLKLAVRGRFGGAAPPVAEVQAVPADELTTKIADSWLRLAPPVGEVGELLAAGRFTPAAMTSYAAALTTAERSGLWIQGADAGKSDGILKAIGAHGVDASVIEHARSAISSATREPDRAAHIQRLVDTAQPSSELKKVASELATDLLARDTAGDLKSAVKLIIWAGGPAHGHVIILRAEFTAAVEKHHKVLSNKQRESLIDLGLLPQKKNWFEKVFGG</sequence>
<feature type="compositionally biased region" description="Basic and acidic residues" evidence="1">
    <location>
        <begin position="478"/>
        <end position="493"/>
    </location>
</feature>
<dbReference type="AlphaFoldDB" id="A0A7X5VDM8"/>
<proteinExistence type="predicted"/>
<reference evidence="4 5" key="1">
    <citation type="submission" date="2020-03" db="EMBL/GenBank/DDBJ databases">
        <title>Sequencing the genomes of 1000 actinobacteria strains.</title>
        <authorList>
            <person name="Klenk H.-P."/>
        </authorList>
    </citation>
    <scope>NUCLEOTIDE SEQUENCE [LARGE SCALE GENOMIC DNA]</scope>
    <source>
        <strain evidence="4 5">DSM 45490</strain>
    </source>
</reference>
<organism evidence="4 5">
    <name type="scientific">Kribbella shirazensis</name>
    <dbReference type="NCBI Taxonomy" id="1105143"/>
    <lineage>
        <taxon>Bacteria</taxon>
        <taxon>Bacillati</taxon>
        <taxon>Actinomycetota</taxon>
        <taxon>Actinomycetes</taxon>
        <taxon>Propionibacteriales</taxon>
        <taxon>Kribbellaceae</taxon>
        <taxon>Kribbella</taxon>
    </lineage>
</organism>
<keyword evidence="2" id="KW-0812">Transmembrane</keyword>
<dbReference type="InterPro" id="IPR027417">
    <property type="entry name" value="P-loop_NTPase"/>
</dbReference>